<protein>
    <submittedName>
        <fullName evidence="1">Cell cycle serine/threonine-protein kinase cdc5/MSD2</fullName>
        <ecNumber evidence="1">2.7.11.21</ecNumber>
    </submittedName>
</protein>
<accession>A0ACC3SPS6</accession>
<reference evidence="1" key="1">
    <citation type="submission" date="2024-02" db="EMBL/GenBank/DDBJ databases">
        <title>Metagenome Assembled Genome of Zalaria obscura JY119.</title>
        <authorList>
            <person name="Vighnesh L."/>
            <person name="Jagadeeshwari U."/>
            <person name="Venkata Ramana C."/>
            <person name="Sasikala C."/>
        </authorList>
    </citation>
    <scope>NUCLEOTIDE SEQUENCE</scope>
    <source>
        <strain evidence="1">JY119</strain>
    </source>
</reference>
<evidence type="ECO:0000313" key="1">
    <source>
        <dbReference type="EMBL" id="KAK8219700.1"/>
    </source>
</evidence>
<organism evidence="1 2">
    <name type="scientific">Zalaria obscura</name>
    <dbReference type="NCBI Taxonomy" id="2024903"/>
    <lineage>
        <taxon>Eukaryota</taxon>
        <taxon>Fungi</taxon>
        <taxon>Dikarya</taxon>
        <taxon>Ascomycota</taxon>
        <taxon>Pezizomycotina</taxon>
        <taxon>Dothideomycetes</taxon>
        <taxon>Dothideomycetidae</taxon>
        <taxon>Dothideales</taxon>
        <taxon>Zalariaceae</taxon>
        <taxon>Zalaria</taxon>
    </lineage>
</organism>
<dbReference type="EC" id="2.7.11.21" evidence="1"/>
<comment type="caution">
    <text evidence="1">The sequence shown here is derived from an EMBL/GenBank/DDBJ whole genome shotgun (WGS) entry which is preliminary data.</text>
</comment>
<keyword evidence="1" id="KW-0418">Kinase</keyword>
<evidence type="ECO:0000313" key="2">
    <source>
        <dbReference type="Proteomes" id="UP001320706"/>
    </source>
</evidence>
<dbReference type="Proteomes" id="UP001320706">
    <property type="component" value="Unassembled WGS sequence"/>
</dbReference>
<proteinExistence type="predicted"/>
<sequence>MSVHAEPPPPVVVEPHGIKYATGDQLGKGGFAICHRAEMLEREKSTGHMVALKIVKTKMEPAKLAQKFVTELQIHSKLAHPNIVAFHRAFSFEANTYVVLELCSSGSLADLLKRRKNLTMPEIRRFIIQVSGAVKYLHARNIVHRDLKTGNLFLDEHMNVKVGDFGLAALLVSGKEMDAKRRTTMCGTPNYLAPEILEKGKGHNEKVDLWAIGIISYTLAVGKAPFHAASKEEIYKKLKAGDYSWPELSSITNEISADLRDLVASLLVTEELRPCPDKIVAHPFFKIAFVPTRMSRSQITKAPQWNIPVPGPEVLQRGYSDSWWQVCKESGVGEYAPGKCFALNAGKRIRSVVKDIEREVAAGRQPVIPIPADTVYTPFPYSGSWAANPGVALTEIAEEKESSGEVGGLREIPHNEVQLVVPKTREAPLEVAARKREDAEMMPPPGRIRRDGTVRKPRVPSQDRAENEENIPERQGQAEVSRPSSKASSRPTGSRTTIRSKPALSETEDIESKSMERARSVRRVADASLARRPRTMRKLVSEEAPSVPEAELPQMPARAALPPQRTLRTRAKQAAQEVIEIFDDEDVPGQNQPLVLPPAPVMPAKVPVPTTRRRQEVSSAVSGTDPFSVLERLSSFRDNLICALQKKYQAPSRSTPKQPSQPLPFVSRWVDYSRKYGVGYVLDDGTVGCIINAYATKSTPATHVVVRNGEHWLRKIGKKFENLDQVPFCIFEDRGEKGIHRVNLKARTVDDKTRERQHMLKVLWVKFGRYMAQREGLSDERKECTDDEKDEGDFLFVRFYQRMGNVGIWGFSDGCLQLHFPDHTKLVFSADGVHVSATLVSVEGVAAIEANNDLPMRMLRDREVLAYPIHSLLYATKSRDRHSTVAEMVSANMFEEKMKFLREILEQWLEGGGLGRGSDDERLQWNGLWVNEHARKIDWVTVGRYGGDETQA</sequence>
<dbReference type="EMBL" id="JAMKPW020000003">
    <property type="protein sequence ID" value="KAK8219700.1"/>
    <property type="molecule type" value="Genomic_DNA"/>
</dbReference>
<name>A0ACC3SPS6_9PEZI</name>
<gene>
    <name evidence="1" type="primary">CDC5</name>
    <name evidence="1" type="ORF">M8818_000674</name>
</gene>
<keyword evidence="1" id="KW-0808">Transferase</keyword>
<keyword evidence="2" id="KW-1185">Reference proteome</keyword>